<comment type="similarity">
    <text evidence="1 7">Belongs to the universal ribosomal protein uL18 family.</text>
</comment>
<proteinExistence type="inferred from homology"/>
<reference evidence="9 10" key="1">
    <citation type="submission" date="2017-09" db="EMBL/GenBank/DDBJ databases">
        <title>Depth-based differentiation of microbial function through sediment-hosted aquifers and enrichment of novel symbionts in the deep terrestrial subsurface.</title>
        <authorList>
            <person name="Probst A.J."/>
            <person name="Ladd B."/>
            <person name="Jarett J.K."/>
            <person name="Geller-Mcgrath D.E."/>
            <person name="Sieber C.M."/>
            <person name="Emerson J.B."/>
            <person name="Anantharaman K."/>
            <person name="Thomas B.C."/>
            <person name="Malmstrom R."/>
            <person name="Stieglmeier M."/>
            <person name="Klingl A."/>
            <person name="Woyke T."/>
            <person name="Ryan C.M."/>
            <person name="Banfield J.F."/>
        </authorList>
    </citation>
    <scope>NUCLEOTIDE SEQUENCE [LARGE SCALE GENOMIC DNA]</scope>
    <source>
        <strain evidence="9">CG11_big_fil_rev_8_21_14_0_20_36_8</strain>
    </source>
</reference>
<dbReference type="InterPro" id="IPR057268">
    <property type="entry name" value="Ribosomal_L18"/>
</dbReference>
<dbReference type="SUPFAM" id="SSF53137">
    <property type="entry name" value="Translational machinery components"/>
    <property type="match status" value="1"/>
</dbReference>
<dbReference type="PANTHER" id="PTHR12899">
    <property type="entry name" value="39S RIBOSOMAL PROTEIN L18, MITOCHONDRIAL"/>
    <property type="match status" value="1"/>
</dbReference>
<accession>A0A2M6IVH3</accession>
<sequence length="117" mass="13110">MANKQLAKQKRRQLRTRSKFHGTAERPRLSVYRSNKSIYAQAINDDTSKTTVSVKGSTLTLKKGMTKSDLAYEVGKSIASKLITKKIKAVVFDRGMYAYKGRVKKLAEGLRDGKITV</sequence>
<dbReference type="CDD" id="cd00432">
    <property type="entry name" value="Ribosomal_L18_L5e"/>
    <property type="match status" value="1"/>
</dbReference>
<evidence type="ECO:0000256" key="4">
    <source>
        <dbReference type="ARBA" id="ARBA00022980"/>
    </source>
</evidence>
<feature type="compositionally biased region" description="Basic residues" evidence="8">
    <location>
        <begin position="7"/>
        <end position="20"/>
    </location>
</feature>
<comment type="subunit">
    <text evidence="7">Part of the 50S ribosomal subunit; part of the 5S rRNA/L5/L18/L25 subcomplex. Contacts the 5S and 23S rRNAs.</text>
</comment>
<dbReference type="EMBL" id="PCVM01000006">
    <property type="protein sequence ID" value="PIQ73852.1"/>
    <property type="molecule type" value="Genomic_DNA"/>
</dbReference>
<dbReference type="PANTHER" id="PTHR12899:SF3">
    <property type="entry name" value="LARGE RIBOSOMAL SUBUNIT PROTEIN UL18M"/>
    <property type="match status" value="1"/>
</dbReference>
<evidence type="ECO:0000256" key="2">
    <source>
        <dbReference type="ARBA" id="ARBA00022730"/>
    </source>
</evidence>
<evidence type="ECO:0000256" key="3">
    <source>
        <dbReference type="ARBA" id="ARBA00022884"/>
    </source>
</evidence>
<gene>
    <name evidence="7" type="primary">rplR</name>
    <name evidence="9" type="ORF">COV58_00330</name>
</gene>
<dbReference type="GO" id="GO:0008097">
    <property type="term" value="F:5S rRNA binding"/>
    <property type="evidence" value="ECO:0007669"/>
    <property type="project" value="TreeGrafter"/>
</dbReference>
<comment type="caution">
    <text evidence="9">The sequence shown here is derived from an EMBL/GenBank/DDBJ whole genome shotgun (WGS) entry which is preliminary data.</text>
</comment>
<dbReference type="Pfam" id="PF00861">
    <property type="entry name" value="Ribosomal_L18p"/>
    <property type="match status" value="1"/>
</dbReference>
<dbReference type="GO" id="GO:0005737">
    <property type="term" value="C:cytoplasm"/>
    <property type="evidence" value="ECO:0007669"/>
    <property type="project" value="UniProtKB-ARBA"/>
</dbReference>
<dbReference type="Proteomes" id="UP000231056">
    <property type="component" value="Unassembled WGS sequence"/>
</dbReference>
<evidence type="ECO:0000256" key="8">
    <source>
        <dbReference type="SAM" id="MobiDB-lite"/>
    </source>
</evidence>
<evidence type="ECO:0000256" key="6">
    <source>
        <dbReference type="ARBA" id="ARBA00035197"/>
    </source>
</evidence>
<protein>
    <recommendedName>
        <fullName evidence="6 7">Large ribosomal subunit protein uL18</fullName>
    </recommendedName>
</protein>
<evidence type="ECO:0000256" key="7">
    <source>
        <dbReference type="HAMAP-Rule" id="MF_01337"/>
    </source>
</evidence>
<keyword evidence="5 7" id="KW-0687">Ribonucleoprotein</keyword>
<evidence type="ECO:0000313" key="10">
    <source>
        <dbReference type="Proteomes" id="UP000231056"/>
    </source>
</evidence>
<dbReference type="GO" id="GO:1990904">
    <property type="term" value="C:ribonucleoprotein complex"/>
    <property type="evidence" value="ECO:0007669"/>
    <property type="project" value="UniProtKB-KW"/>
</dbReference>
<dbReference type="InterPro" id="IPR004389">
    <property type="entry name" value="Ribosomal_uL18_bac-type"/>
</dbReference>
<name>A0A2M6IVH3_9BACT</name>
<evidence type="ECO:0000256" key="1">
    <source>
        <dbReference type="ARBA" id="ARBA00007116"/>
    </source>
</evidence>
<keyword evidence="3 7" id="KW-0694">RNA-binding</keyword>
<evidence type="ECO:0000313" key="9">
    <source>
        <dbReference type="EMBL" id="PIQ73852.1"/>
    </source>
</evidence>
<dbReference type="HAMAP" id="MF_01337_B">
    <property type="entry name" value="Ribosomal_uL18_B"/>
    <property type="match status" value="1"/>
</dbReference>
<dbReference type="GO" id="GO:0003735">
    <property type="term" value="F:structural constituent of ribosome"/>
    <property type="evidence" value="ECO:0007669"/>
    <property type="project" value="InterPro"/>
</dbReference>
<keyword evidence="2 7" id="KW-0699">rRNA-binding</keyword>
<dbReference type="InterPro" id="IPR005484">
    <property type="entry name" value="Ribosomal_uL18_bac/plant/anim"/>
</dbReference>
<dbReference type="GO" id="GO:0005840">
    <property type="term" value="C:ribosome"/>
    <property type="evidence" value="ECO:0007669"/>
    <property type="project" value="UniProtKB-KW"/>
</dbReference>
<dbReference type="Gene3D" id="3.30.420.100">
    <property type="match status" value="1"/>
</dbReference>
<dbReference type="NCBIfam" id="TIGR00060">
    <property type="entry name" value="L18_bact"/>
    <property type="match status" value="1"/>
</dbReference>
<dbReference type="AlphaFoldDB" id="A0A2M6IVH3"/>
<organism evidence="9 10">
    <name type="scientific">Candidatus Roizmanbacteria bacterium CG11_big_fil_rev_8_21_14_0_20_36_8</name>
    <dbReference type="NCBI Taxonomy" id="1974856"/>
    <lineage>
        <taxon>Bacteria</taxon>
        <taxon>Candidatus Roizmaniibacteriota</taxon>
    </lineage>
</organism>
<comment type="function">
    <text evidence="7">This is one of the proteins that bind and probably mediate the attachment of the 5S RNA into the large ribosomal subunit, where it forms part of the central protuberance.</text>
</comment>
<dbReference type="GO" id="GO:0006412">
    <property type="term" value="P:translation"/>
    <property type="evidence" value="ECO:0007669"/>
    <property type="project" value="UniProtKB-UniRule"/>
</dbReference>
<keyword evidence="4 7" id="KW-0689">Ribosomal protein</keyword>
<feature type="region of interest" description="Disordered" evidence="8">
    <location>
        <begin position="1"/>
        <end position="25"/>
    </location>
</feature>
<evidence type="ECO:0000256" key="5">
    <source>
        <dbReference type="ARBA" id="ARBA00023274"/>
    </source>
</evidence>